<protein>
    <submittedName>
        <fullName evidence="1">Uncharacterized protein</fullName>
    </submittedName>
</protein>
<dbReference type="AlphaFoldDB" id="A0A383E4H6"/>
<organism evidence="1">
    <name type="scientific">marine metagenome</name>
    <dbReference type="NCBI Taxonomy" id="408172"/>
    <lineage>
        <taxon>unclassified sequences</taxon>
        <taxon>metagenomes</taxon>
        <taxon>ecological metagenomes</taxon>
    </lineage>
</organism>
<reference evidence="1" key="1">
    <citation type="submission" date="2018-05" db="EMBL/GenBank/DDBJ databases">
        <authorList>
            <person name="Lanie J.A."/>
            <person name="Ng W.-L."/>
            <person name="Kazmierczak K.M."/>
            <person name="Andrzejewski T.M."/>
            <person name="Davidsen T.M."/>
            <person name="Wayne K.J."/>
            <person name="Tettelin H."/>
            <person name="Glass J.I."/>
            <person name="Rusch D."/>
            <person name="Podicherti R."/>
            <person name="Tsui H.-C.T."/>
            <person name="Winkler M.E."/>
        </authorList>
    </citation>
    <scope>NUCLEOTIDE SEQUENCE</scope>
</reference>
<sequence length="156" mass="17667">MSSSELLPEIQAFSLPVGSLESVVFEGLQNHQLLKLRPLHYRILSLHLSGLKHVDISKELGITRLTVLNVVHSRLGREVIEGSLEKYYDEFYELAPKVVKTIKQTLEDDDNPDLKLRAASMWLKTSGWEGRKKSVQTSEDKVKNILIQATNVQMNG</sequence>
<accession>A0A383E4H6</accession>
<gene>
    <name evidence="1" type="ORF">METZ01_LOCUS504601</name>
</gene>
<dbReference type="EMBL" id="UINC01222810">
    <property type="protein sequence ID" value="SVE51747.1"/>
    <property type="molecule type" value="Genomic_DNA"/>
</dbReference>
<name>A0A383E4H6_9ZZZZ</name>
<evidence type="ECO:0000313" key="1">
    <source>
        <dbReference type="EMBL" id="SVE51747.1"/>
    </source>
</evidence>
<proteinExistence type="predicted"/>